<dbReference type="EMBL" id="JANPWZ010002182">
    <property type="protein sequence ID" value="KAJ3560819.1"/>
    <property type="molecule type" value="Genomic_DNA"/>
</dbReference>
<dbReference type="AlphaFoldDB" id="A0A9W8N780"/>
<evidence type="ECO:0000256" key="3">
    <source>
        <dbReference type="ARBA" id="ARBA00022833"/>
    </source>
</evidence>
<organism evidence="7 8">
    <name type="scientific">Xylaria arbuscula</name>
    <dbReference type="NCBI Taxonomy" id="114810"/>
    <lineage>
        <taxon>Eukaryota</taxon>
        <taxon>Fungi</taxon>
        <taxon>Dikarya</taxon>
        <taxon>Ascomycota</taxon>
        <taxon>Pezizomycotina</taxon>
        <taxon>Sordariomycetes</taxon>
        <taxon>Xylariomycetidae</taxon>
        <taxon>Xylariales</taxon>
        <taxon>Xylariaceae</taxon>
        <taxon>Xylaria</taxon>
    </lineage>
</organism>
<dbReference type="PANTHER" id="PTHR10782">
    <property type="entry name" value="ZINC FINGER MIZ DOMAIN-CONTAINING PROTEIN"/>
    <property type="match status" value="1"/>
</dbReference>
<dbReference type="Proteomes" id="UP001148614">
    <property type="component" value="Unassembled WGS sequence"/>
</dbReference>
<evidence type="ECO:0000256" key="4">
    <source>
        <dbReference type="PROSITE-ProRule" id="PRU00452"/>
    </source>
</evidence>
<dbReference type="VEuPathDB" id="FungiDB:F4678DRAFT_486665"/>
<feature type="compositionally biased region" description="Acidic residues" evidence="5">
    <location>
        <begin position="930"/>
        <end position="941"/>
    </location>
</feature>
<protein>
    <recommendedName>
        <fullName evidence="6">SP-RING-type domain-containing protein</fullName>
    </recommendedName>
</protein>
<feature type="compositionally biased region" description="Polar residues" evidence="5">
    <location>
        <begin position="460"/>
        <end position="480"/>
    </location>
</feature>
<feature type="region of interest" description="Disordered" evidence="5">
    <location>
        <begin position="504"/>
        <end position="527"/>
    </location>
</feature>
<keyword evidence="1" id="KW-0479">Metal-binding</keyword>
<evidence type="ECO:0000256" key="1">
    <source>
        <dbReference type="ARBA" id="ARBA00022723"/>
    </source>
</evidence>
<keyword evidence="8" id="KW-1185">Reference proteome</keyword>
<feature type="region of interest" description="Disordered" evidence="5">
    <location>
        <begin position="460"/>
        <end position="482"/>
    </location>
</feature>
<feature type="domain" description="SP-RING-type" evidence="6">
    <location>
        <begin position="805"/>
        <end position="907"/>
    </location>
</feature>
<keyword evidence="3" id="KW-0862">Zinc</keyword>
<feature type="compositionally biased region" description="Polar residues" evidence="5">
    <location>
        <begin position="382"/>
        <end position="392"/>
    </location>
</feature>
<keyword evidence="2 4" id="KW-0863">Zinc-finger</keyword>
<comment type="caution">
    <text evidence="7">The sequence shown here is derived from an EMBL/GenBank/DDBJ whole genome shotgun (WGS) entry which is preliminary data.</text>
</comment>
<proteinExistence type="predicted"/>
<dbReference type="InterPro" id="IPR004181">
    <property type="entry name" value="Znf_MIZ"/>
</dbReference>
<dbReference type="PROSITE" id="PS51044">
    <property type="entry name" value="ZF_SP_RING"/>
    <property type="match status" value="1"/>
</dbReference>
<feature type="region of interest" description="Disordered" evidence="5">
    <location>
        <begin position="282"/>
        <end position="307"/>
    </location>
</feature>
<feature type="compositionally biased region" description="Polar residues" evidence="5">
    <location>
        <begin position="326"/>
        <end position="344"/>
    </location>
</feature>
<feature type="region of interest" description="Disordered" evidence="5">
    <location>
        <begin position="323"/>
        <end position="344"/>
    </location>
</feature>
<dbReference type="PANTHER" id="PTHR10782:SF4">
    <property type="entry name" value="TONALLI, ISOFORM E"/>
    <property type="match status" value="1"/>
</dbReference>
<feature type="region of interest" description="Disordered" evidence="5">
    <location>
        <begin position="925"/>
        <end position="952"/>
    </location>
</feature>
<dbReference type="GO" id="GO:0061665">
    <property type="term" value="F:SUMO ligase activity"/>
    <property type="evidence" value="ECO:0007669"/>
    <property type="project" value="TreeGrafter"/>
</dbReference>
<accession>A0A9W8N780</accession>
<feature type="compositionally biased region" description="Low complexity" evidence="5">
    <location>
        <begin position="283"/>
        <end position="307"/>
    </location>
</feature>
<dbReference type="InterPro" id="IPR013083">
    <property type="entry name" value="Znf_RING/FYVE/PHD"/>
</dbReference>
<evidence type="ECO:0000313" key="7">
    <source>
        <dbReference type="EMBL" id="KAJ3560819.1"/>
    </source>
</evidence>
<sequence length="965" mass="107989">MADPISIPSVTGVDNAGSVPEPTSRSSAPKRRRFENVSTTFLEAHHARTKLNAYSQEVGGDMALDEAVERPRFLLLVKACREGDVFFVALHQLFCSWTVSQISVHKLCDENMHDASLVDNAFGIMGTILKANSKFREPLLGFFANFPTPLSTLQLDRFYRQTINQVLDFLIHVSRRWSIVNHEHILKGYPLLMSELVNIFRLHSPTLQTIVFRASRRTLGVPDHPIGTLMDELFKADQEKHWSAKDGSYSLRLEGAAYEKYNNDLMQHYQLLVNRTKRTTIIPSSQSPSMPSASTAHSSAASSPSMAGEHFHFDTAQGARSLPPAVSTTGRVSTNGQNIHSPSPTYSPIAQQQSILSPNMTTAFTPQMYGLPNHSGAPYQPTGLSQQGQPGASNINIQQIPQHHHAELLRQRQHLLHQQHLLMQQQQQQQLGRQVQQQQQQQTLTPLQYQQVHQFHNTLRNRSQPGATTSPRPSPIQSTHILPGQGYSVRQIPTQSPNIYNQPASPASFAHPPFTPSLLSSLQQQSHVNPLSSPQAMIGTQPNSDYPHSNVAPQQQPSYAIDRLLPSHPDQRIPLNEYPHTPYDKRSIDTSLHQAHLRSPKRVLRTPSTGPPERYYQAIKSFALEPKPVPPEWTKRIFNFNITEETYGKLTFNEDVPGEWLLVNRFSGGSLRIRARCCNLSMPPYPVPDHTWVTSETAWPEHIWMTLNDQCLEVMRKQHHSKDLPTELSSFIHPGVNTLTVSIPKSSTQSKQQTPYIAVEIVEVLSHSAILEIVHGSRTRPAAETWQVIQSRLASNPSGLDGDDNDLEMSNDGISIDLADPFTAKIFNVPVRGKACKHLECFDLENWLNTRLGKKSTCTCGGVPSCICPKEPSFVDKWRCPFCDGDARPYSLYIDGFLAEVRTSLEQAHQLRTKSITVYANRSWKANDPAGDDDSDTESDDDTTRSTSKAASKSTVIDIIEIDDD</sequence>
<evidence type="ECO:0000259" key="6">
    <source>
        <dbReference type="PROSITE" id="PS51044"/>
    </source>
</evidence>
<reference evidence="7" key="1">
    <citation type="submission" date="2022-07" db="EMBL/GenBank/DDBJ databases">
        <title>Genome Sequence of Xylaria arbuscula.</title>
        <authorList>
            <person name="Buettner E."/>
        </authorList>
    </citation>
    <scope>NUCLEOTIDE SEQUENCE</scope>
    <source>
        <strain evidence="7">VT107</strain>
    </source>
</reference>
<gene>
    <name evidence="7" type="ORF">NPX13_g9175</name>
</gene>
<evidence type="ECO:0000313" key="8">
    <source>
        <dbReference type="Proteomes" id="UP001148614"/>
    </source>
</evidence>
<feature type="region of interest" description="Disordered" evidence="5">
    <location>
        <begin position="1"/>
        <end position="31"/>
    </location>
</feature>
<dbReference type="GO" id="GO:0008270">
    <property type="term" value="F:zinc ion binding"/>
    <property type="evidence" value="ECO:0007669"/>
    <property type="project" value="UniProtKB-KW"/>
</dbReference>
<feature type="region of interest" description="Disordered" evidence="5">
    <location>
        <begin position="371"/>
        <end position="392"/>
    </location>
</feature>
<dbReference type="GO" id="GO:0000785">
    <property type="term" value="C:chromatin"/>
    <property type="evidence" value="ECO:0007669"/>
    <property type="project" value="TreeGrafter"/>
</dbReference>
<evidence type="ECO:0000256" key="5">
    <source>
        <dbReference type="SAM" id="MobiDB-lite"/>
    </source>
</evidence>
<dbReference type="Gene3D" id="3.30.40.10">
    <property type="entry name" value="Zinc/RING finger domain, C3HC4 (zinc finger)"/>
    <property type="match status" value="1"/>
</dbReference>
<feature type="compositionally biased region" description="Low complexity" evidence="5">
    <location>
        <begin position="504"/>
        <end position="526"/>
    </location>
</feature>
<name>A0A9W8N780_9PEZI</name>
<evidence type="ECO:0000256" key="2">
    <source>
        <dbReference type="ARBA" id="ARBA00022771"/>
    </source>
</evidence>
<dbReference type="GO" id="GO:0016925">
    <property type="term" value="P:protein sumoylation"/>
    <property type="evidence" value="ECO:0007669"/>
    <property type="project" value="TreeGrafter"/>
</dbReference>